<name>A0A1Z4N2S0_9CYAN</name>
<evidence type="ECO:0008006" key="3">
    <source>
        <dbReference type="Google" id="ProtNLM"/>
    </source>
</evidence>
<evidence type="ECO:0000313" key="2">
    <source>
        <dbReference type="Proteomes" id="UP000218785"/>
    </source>
</evidence>
<reference evidence="1 2" key="1">
    <citation type="submission" date="2017-06" db="EMBL/GenBank/DDBJ databases">
        <title>Genome sequencing of cyanobaciteial culture collection at National Institute for Environmental Studies (NIES).</title>
        <authorList>
            <person name="Hirose Y."/>
            <person name="Shimura Y."/>
            <person name="Fujisawa T."/>
            <person name="Nakamura Y."/>
            <person name="Kawachi M."/>
        </authorList>
    </citation>
    <scope>NUCLEOTIDE SEQUENCE [LARGE SCALE GENOMIC DNA]</scope>
    <source>
        <strain evidence="1 2">NIES-37</strain>
    </source>
</reference>
<dbReference type="Proteomes" id="UP000218785">
    <property type="component" value="Chromosome"/>
</dbReference>
<keyword evidence="2" id="KW-1185">Reference proteome</keyword>
<evidence type="ECO:0000313" key="1">
    <source>
        <dbReference type="EMBL" id="BAY99980.1"/>
    </source>
</evidence>
<dbReference type="RefSeq" id="WP_096578516.1">
    <property type="nucleotide sequence ID" value="NZ_CAWNJS010000001.1"/>
</dbReference>
<dbReference type="AlphaFoldDB" id="A0A1Z4N2S0"/>
<dbReference type="EMBL" id="AP018248">
    <property type="protein sequence ID" value="BAY99980.1"/>
    <property type="molecule type" value="Genomic_DNA"/>
</dbReference>
<proteinExistence type="predicted"/>
<organism evidence="1 2">
    <name type="scientific">Tolypothrix tenuis PCC 7101</name>
    <dbReference type="NCBI Taxonomy" id="231146"/>
    <lineage>
        <taxon>Bacteria</taxon>
        <taxon>Bacillati</taxon>
        <taxon>Cyanobacteriota</taxon>
        <taxon>Cyanophyceae</taxon>
        <taxon>Nostocales</taxon>
        <taxon>Tolypothrichaceae</taxon>
        <taxon>Tolypothrix</taxon>
    </lineage>
</organism>
<dbReference type="KEGG" id="ttq:NIES37_39630"/>
<sequence length="384" mass="42043">MSKNTQAKNNSLPLLILALDFGGSATKGIYCAFEQHNPSSLVMEPEVLKVSLESVTSHTQSLGATEPENIAWVNYMGETFVVGYLAKSKYYANEGLKELKYERAIAKTVSALWVVSQKLKLGMKCRLALACLLPPGELENKESFHKQLLTVLADFVTPTGRMLVELIEFKCLPEGAGIYLAYQKKLGQAIKTKVIALAMIGYRNASVLISNKGIVAADGKTSDLGMIRLLEKILDKTSGQTASKLAPAVVAAGSDISTTPFFRLLRSTSLANKQHELQQLQKAVRLSRSEYASVLTSWLDQVISISSVDEILFCGGTADYLRKELNSHYPGTPCLWGVGAEIPEQIDSYGLGTRLADVYSVFLYFSEQVHQSFFPTHKASSRGL</sequence>
<gene>
    <name evidence="1" type="ORF">NIES37_39630</name>
</gene>
<dbReference type="CDD" id="cd10227">
    <property type="entry name" value="ASKHA_NBD_ParM-like"/>
    <property type="match status" value="1"/>
</dbReference>
<accession>A0A1Z4N2S0</accession>
<protein>
    <recommendedName>
        <fullName evidence="3">Actin-like protein N-terminal domain-containing protein</fullName>
    </recommendedName>
</protein>
<dbReference type="Gene3D" id="3.30.420.40">
    <property type="match status" value="2"/>
</dbReference>